<dbReference type="EMBL" id="QGMY01000018">
    <property type="protein sequence ID" value="PWR69858.1"/>
    <property type="molecule type" value="Genomic_DNA"/>
</dbReference>
<dbReference type="InterPro" id="IPR036388">
    <property type="entry name" value="WH-like_DNA-bd_sf"/>
</dbReference>
<evidence type="ECO:0000259" key="1">
    <source>
        <dbReference type="Pfam" id="PF09339"/>
    </source>
</evidence>
<feature type="domain" description="HTH iclR-type" evidence="1">
    <location>
        <begin position="31"/>
        <end position="75"/>
    </location>
</feature>
<dbReference type="SUPFAM" id="SSF46785">
    <property type="entry name" value="Winged helix' DNA-binding domain"/>
    <property type="match status" value="1"/>
</dbReference>
<organism evidence="2 3">
    <name type="scientific">Methanospirillum lacunae</name>
    <dbReference type="NCBI Taxonomy" id="668570"/>
    <lineage>
        <taxon>Archaea</taxon>
        <taxon>Methanobacteriati</taxon>
        <taxon>Methanobacteriota</taxon>
        <taxon>Stenosarchaea group</taxon>
        <taxon>Methanomicrobia</taxon>
        <taxon>Methanomicrobiales</taxon>
        <taxon>Methanospirillaceae</taxon>
        <taxon>Methanospirillum</taxon>
    </lineage>
</organism>
<gene>
    <name evidence="2" type="ORF">DK846_16585</name>
</gene>
<evidence type="ECO:0000313" key="2">
    <source>
        <dbReference type="EMBL" id="PWR69858.1"/>
    </source>
</evidence>
<evidence type="ECO:0000313" key="3">
    <source>
        <dbReference type="Proteomes" id="UP000245657"/>
    </source>
</evidence>
<reference evidence="2 3" key="1">
    <citation type="submission" date="2018-05" db="EMBL/GenBank/DDBJ databases">
        <title>Draft genome of Methanospirillum lacunae Ki8-1.</title>
        <authorList>
            <person name="Dueholm M.S."/>
            <person name="Nielsen P.H."/>
            <person name="Bakmann L.F."/>
            <person name="Otzen D.E."/>
        </authorList>
    </citation>
    <scope>NUCLEOTIDE SEQUENCE [LARGE SCALE GENOMIC DNA]</scope>
    <source>
        <strain evidence="2 3">Ki8-1</strain>
    </source>
</reference>
<dbReference type="GO" id="GO:0003677">
    <property type="term" value="F:DNA binding"/>
    <property type="evidence" value="ECO:0007669"/>
    <property type="project" value="InterPro"/>
</dbReference>
<accession>A0A2V2MZY4</accession>
<comment type="caution">
    <text evidence="2">The sequence shown here is derived from an EMBL/GenBank/DDBJ whole genome shotgun (WGS) entry which is preliminary data.</text>
</comment>
<sequence length="140" mass="15312">MGSNSCPANISGVKETSIRVLTRRRLLMSEGLEVLGFIHSQGGCMLSDICSELNLPLSSVHGWISLLCSTGYLKRCEIEHGSCPCEKTGRRCISCSCSCKASQAGLPVRIEVTERGLDLFRRNRHETGKTEIIPDNGRLS</sequence>
<dbReference type="AlphaFoldDB" id="A0A2V2MZY4"/>
<dbReference type="Pfam" id="PF09339">
    <property type="entry name" value="HTH_IclR"/>
    <property type="match status" value="1"/>
</dbReference>
<dbReference type="GO" id="GO:0006355">
    <property type="term" value="P:regulation of DNA-templated transcription"/>
    <property type="evidence" value="ECO:0007669"/>
    <property type="project" value="InterPro"/>
</dbReference>
<dbReference type="InterPro" id="IPR005471">
    <property type="entry name" value="Tscrpt_reg_IclR_N"/>
</dbReference>
<dbReference type="Proteomes" id="UP000245657">
    <property type="component" value="Unassembled WGS sequence"/>
</dbReference>
<dbReference type="InterPro" id="IPR036390">
    <property type="entry name" value="WH_DNA-bd_sf"/>
</dbReference>
<name>A0A2V2MZY4_9EURY</name>
<dbReference type="Gene3D" id="1.10.10.10">
    <property type="entry name" value="Winged helix-like DNA-binding domain superfamily/Winged helix DNA-binding domain"/>
    <property type="match status" value="1"/>
</dbReference>
<protein>
    <recommendedName>
        <fullName evidence="1">HTH iclR-type domain-containing protein</fullName>
    </recommendedName>
</protein>
<proteinExistence type="predicted"/>
<keyword evidence="3" id="KW-1185">Reference proteome</keyword>